<organism evidence="7 8">
    <name type="scientific">Umezawaea endophytica</name>
    <dbReference type="NCBI Taxonomy" id="1654476"/>
    <lineage>
        <taxon>Bacteria</taxon>
        <taxon>Bacillati</taxon>
        <taxon>Actinomycetota</taxon>
        <taxon>Actinomycetes</taxon>
        <taxon>Pseudonocardiales</taxon>
        <taxon>Pseudonocardiaceae</taxon>
        <taxon>Umezawaea</taxon>
    </lineage>
</organism>
<reference evidence="7" key="1">
    <citation type="submission" date="2022-08" db="EMBL/GenBank/DDBJ databases">
        <authorList>
            <person name="Tistechok S."/>
            <person name="Samborskyy M."/>
            <person name="Roman I."/>
        </authorList>
    </citation>
    <scope>NUCLEOTIDE SEQUENCE</scope>
    <source>
        <strain evidence="7">DSM 103496</strain>
    </source>
</reference>
<dbReference type="InterPro" id="IPR001128">
    <property type="entry name" value="Cyt_P450"/>
</dbReference>
<keyword evidence="6" id="KW-0503">Monooxygenase</keyword>
<evidence type="ECO:0000256" key="4">
    <source>
        <dbReference type="ARBA" id="ARBA00023002"/>
    </source>
</evidence>
<dbReference type="EMBL" id="JANYMP010000015">
    <property type="protein sequence ID" value="MCS7480807.1"/>
    <property type="molecule type" value="Genomic_DNA"/>
</dbReference>
<keyword evidence="3" id="KW-0479">Metal-binding</keyword>
<accession>A0A9X2VR44</accession>
<dbReference type="InterPro" id="IPR002397">
    <property type="entry name" value="Cyt_P450_B"/>
</dbReference>
<proteinExistence type="inferred from homology"/>
<gene>
    <name evidence="7" type="ORF">NZH93_28455</name>
</gene>
<dbReference type="Gene3D" id="1.10.630.10">
    <property type="entry name" value="Cytochrome P450"/>
    <property type="match status" value="1"/>
</dbReference>
<comment type="similarity">
    <text evidence="1">Belongs to the cytochrome P450 family.</text>
</comment>
<dbReference type="GO" id="GO:0036199">
    <property type="term" value="F:cholest-4-en-3-one 26-monooxygenase activity"/>
    <property type="evidence" value="ECO:0007669"/>
    <property type="project" value="TreeGrafter"/>
</dbReference>
<comment type="caution">
    <text evidence="7">The sequence shown here is derived from an EMBL/GenBank/DDBJ whole genome shotgun (WGS) entry which is preliminary data.</text>
</comment>
<dbReference type="PANTHER" id="PTHR46696">
    <property type="entry name" value="P450, PUTATIVE (EUROFUNG)-RELATED"/>
    <property type="match status" value="1"/>
</dbReference>
<dbReference type="RefSeq" id="WP_259626297.1">
    <property type="nucleotide sequence ID" value="NZ_JANYMP010000015.1"/>
</dbReference>
<dbReference type="SUPFAM" id="SSF48264">
    <property type="entry name" value="Cytochrome P450"/>
    <property type="match status" value="1"/>
</dbReference>
<dbReference type="AlphaFoldDB" id="A0A9X2VR44"/>
<evidence type="ECO:0000256" key="3">
    <source>
        <dbReference type="ARBA" id="ARBA00022723"/>
    </source>
</evidence>
<name>A0A9X2VR44_9PSEU</name>
<dbReference type="InterPro" id="IPR036396">
    <property type="entry name" value="Cyt_P450_sf"/>
</dbReference>
<evidence type="ECO:0000313" key="7">
    <source>
        <dbReference type="EMBL" id="MCS7480807.1"/>
    </source>
</evidence>
<dbReference type="GO" id="GO:0008395">
    <property type="term" value="F:steroid hydroxylase activity"/>
    <property type="evidence" value="ECO:0007669"/>
    <property type="project" value="TreeGrafter"/>
</dbReference>
<evidence type="ECO:0000256" key="5">
    <source>
        <dbReference type="ARBA" id="ARBA00023004"/>
    </source>
</evidence>
<dbReference type="GO" id="GO:0006707">
    <property type="term" value="P:cholesterol catabolic process"/>
    <property type="evidence" value="ECO:0007669"/>
    <property type="project" value="TreeGrafter"/>
</dbReference>
<keyword evidence="8" id="KW-1185">Reference proteome</keyword>
<dbReference type="PANTHER" id="PTHR46696:SF4">
    <property type="entry name" value="BIOTIN BIOSYNTHESIS CYTOCHROME P450"/>
    <property type="match status" value="1"/>
</dbReference>
<dbReference type="FunFam" id="1.10.630.10:FF:000018">
    <property type="entry name" value="Cytochrome P450 monooxygenase"/>
    <property type="match status" value="1"/>
</dbReference>
<keyword evidence="4" id="KW-0560">Oxidoreductase</keyword>
<sequence>MTLEILPPALAEATQSIIAMDGPRHARLRKLITTTFTPRRMARMDAAIRRAAHDVVASVAHLGEVDFVTGVAERLPIWTICEIIGLPEDQRDRALVHANAMIGCKDPEFGGTDPGQAIRDGVVAFTAMSLDLIDEKRDHPTDDLMSALIQAEVDGERLTDDEIRAFFILLFIAGNETTRHAISHGVHALDRFPAQRALLLGDLDAHLPGAVEEVLRWSTPIMTFRRTAVERTELGGQTIEAGEHVVLFYSSANRDEQVFTDPWNFDITRTPNRHIAFGGGGPHYCLGAHLAKLELRHVLTEVYRQLPDLRIGTPRYVAGNFINAIGRMPAYFTPTGRRP</sequence>
<protein>
    <submittedName>
        <fullName evidence="7">Cytochrome P450</fullName>
    </submittedName>
</protein>
<dbReference type="Pfam" id="PF00067">
    <property type="entry name" value="p450"/>
    <property type="match status" value="1"/>
</dbReference>
<dbReference type="GO" id="GO:0005506">
    <property type="term" value="F:iron ion binding"/>
    <property type="evidence" value="ECO:0007669"/>
    <property type="project" value="InterPro"/>
</dbReference>
<evidence type="ECO:0000313" key="8">
    <source>
        <dbReference type="Proteomes" id="UP001141259"/>
    </source>
</evidence>
<dbReference type="Proteomes" id="UP001141259">
    <property type="component" value="Unassembled WGS sequence"/>
</dbReference>
<dbReference type="GO" id="GO:0020037">
    <property type="term" value="F:heme binding"/>
    <property type="evidence" value="ECO:0007669"/>
    <property type="project" value="InterPro"/>
</dbReference>
<evidence type="ECO:0000256" key="1">
    <source>
        <dbReference type="ARBA" id="ARBA00010617"/>
    </source>
</evidence>
<evidence type="ECO:0000256" key="2">
    <source>
        <dbReference type="ARBA" id="ARBA00022617"/>
    </source>
</evidence>
<dbReference type="PRINTS" id="PR00359">
    <property type="entry name" value="BP450"/>
</dbReference>
<dbReference type="CDD" id="cd11033">
    <property type="entry name" value="CYP142-like"/>
    <property type="match status" value="1"/>
</dbReference>
<keyword evidence="2" id="KW-0349">Heme</keyword>
<evidence type="ECO:0000256" key="6">
    <source>
        <dbReference type="ARBA" id="ARBA00023033"/>
    </source>
</evidence>
<keyword evidence="5" id="KW-0408">Iron</keyword>